<dbReference type="Gene3D" id="1.10.472.10">
    <property type="entry name" value="Cyclin-like"/>
    <property type="match status" value="2"/>
</dbReference>
<sequence>MVAAYASVYLPSAHSKQTYLFRRLTAIPGLQLNLRVINVTANRIQAHWEGLETGDTHAVAEPSARAGRAVQLSTYVSTILTRTSMTSIGNPALPSIFPSYACVALILALIYVDRLKKMHPSAKGEAGCGHRLFLVSYMVATKYVQAHFNSRPTHSRPDCRGADVGAASNGYESASATPFSSLISPNEQWARLSTIFSTPELTRMELELLSFLQFNLYVSYEDFIYYWNVYMEINQAVPDEKPSAAYEPYGDEECIDEDASVPDI</sequence>
<organism evidence="2 3">
    <name type="scientific">Basidiobolus meristosporus CBS 931.73</name>
    <dbReference type="NCBI Taxonomy" id="1314790"/>
    <lineage>
        <taxon>Eukaryota</taxon>
        <taxon>Fungi</taxon>
        <taxon>Fungi incertae sedis</taxon>
        <taxon>Zoopagomycota</taxon>
        <taxon>Entomophthoromycotina</taxon>
        <taxon>Basidiobolomycetes</taxon>
        <taxon>Basidiobolales</taxon>
        <taxon>Basidiobolaceae</taxon>
        <taxon>Basidiobolus</taxon>
    </lineage>
</organism>
<name>A0A1Y1Y5I9_9FUNG</name>
<feature type="region of interest" description="Disordered" evidence="1">
    <location>
        <begin position="242"/>
        <end position="264"/>
    </location>
</feature>
<dbReference type="GO" id="GO:0000307">
    <property type="term" value="C:cyclin-dependent protein kinase holoenzyme complex"/>
    <property type="evidence" value="ECO:0007669"/>
    <property type="project" value="TreeGrafter"/>
</dbReference>
<dbReference type="InterPro" id="IPR036915">
    <property type="entry name" value="Cyclin-like_sf"/>
</dbReference>
<evidence type="ECO:0008006" key="4">
    <source>
        <dbReference type="Google" id="ProtNLM"/>
    </source>
</evidence>
<dbReference type="PANTHER" id="PTHR15615:SF108">
    <property type="entry name" value="PROTEIN CNPPD1"/>
    <property type="match status" value="1"/>
</dbReference>
<dbReference type="SUPFAM" id="SSF47954">
    <property type="entry name" value="Cyclin-like"/>
    <property type="match status" value="1"/>
</dbReference>
<accession>A0A1Y1Y5I9</accession>
<keyword evidence="3" id="KW-1185">Reference proteome</keyword>
<dbReference type="Proteomes" id="UP000193498">
    <property type="component" value="Unassembled WGS sequence"/>
</dbReference>
<gene>
    <name evidence="2" type="ORF">K493DRAFT_408611</name>
</gene>
<dbReference type="GO" id="GO:0019901">
    <property type="term" value="F:protein kinase binding"/>
    <property type="evidence" value="ECO:0007669"/>
    <property type="project" value="InterPro"/>
</dbReference>
<evidence type="ECO:0000313" key="2">
    <source>
        <dbReference type="EMBL" id="ORX92976.1"/>
    </source>
</evidence>
<comment type="caution">
    <text evidence="2">The sequence shown here is derived from an EMBL/GenBank/DDBJ whole genome shotgun (WGS) entry which is preliminary data.</text>
</comment>
<dbReference type="OrthoDB" id="10250320at2759"/>
<feature type="compositionally biased region" description="Acidic residues" evidence="1">
    <location>
        <begin position="249"/>
        <end position="264"/>
    </location>
</feature>
<reference evidence="2 3" key="1">
    <citation type="submission" date="2016-07" db="EMBL/GenBank/DDBJ databases">
        <title>Pervasive Adenine N6-methylation of Active Genes in Fungi.</title>
        <authorList>
            <consortium name="DOE Joint Genome Institute"/>
            <person name="Mondo S.J."/>
            <person name="Dannebaum R.O."/>
            <person name="Kuo R.C."/>
            <person name="Labutti K."/>
            <person name="Haridas S."/>
            <person name="Kuo A."/>
            <person name="Salamov A."/>
            <person name="Ahrendt S.R."/>
            <person name="Lipzen A."/>
            <person name="Sullivan W."/>
            <person name="Andreopoulos W.B."/>
            <person name="Clum A."/>
            <person name="Lindquist E."/>
            <person name="Daum C."/>
            <person name="Ramamoorthy G.K."/>
            <person name="Gryganskyi A."/>
            <person name="Culley D."/>
            <person name="Magnuson J.K."/>
            <person name="James T.Y."/>
            <person name="O'Malley M.A."/>
            <person name="Stajich J.E."/>
            <person name="Spatafora J.W."/>
            <person name="Visel A."/>
            <person name="Grigoriev I.V."/>
        </authorList>
    </citation>
    <scope>NUCLEOTIDE SEQUENCE [LARGE SCALE GENOMIC DNA]</scope>
    <source>
        <strain evidence="2 3">CBS 931.73</strain>
    </source>
</reference>
<proteinExistence type="predicted"/>
<protein>
    <recommendedName>
        <fullName evidence="4">Cyclin N-terminal domain-containing protein</fullName>
    </recommendedName>
</protein>
<dbReference type="CDD" id="cd20557">
    <property type="entry name" value="CYCLIN_ScPCL1-like"/>
    <property type="match status" value="1"/>
</dbReference>
<dbReference type="EMBL" id="MCFE01000251">
    <property type="protein sequence ID" value="ORX92976.1"/>
    <property type="molecule type" value="Genomic_DNA"/>
</dbReference>
<dbReference type="GO" id="GO:0016538">
    <property type="term" value="F:cyclin-dependent protein serine/threonine kinase regulator activity"/>
    <property type="evidence" value="ECO:0007669"/>
    <property type="project" value="TreeGrafter"/>
</dbReference>
<dbReference type="AlphaFoldDB" id="A0A1Y1Y5I9"/>
<dbReference type="GO" id="GO:0005634">
    <property type="term" value="C:nucleus"/>
    <property type="evidence" value="ECO:0007669"/>
    <property type="project" value="TreeGrafter"/>
</dbReference>
<dbReference type="InterPro" id="IPR013922">
    <property type="entry name" value="Cyclin_PHO80-like"/>
</dbReference>
<dbReference type="InParanoid" id="A0A1Y1Y5I9"/>
<dbReference type="PANTHER" id="PTHR15615">
    <property type="match status" value="1"/>
</dbReference>
<evidence type="ECO:0000313" key="3">
    <source>
        <dbReference type="Proteomes" id="UP000193498"/>
    </source>
</evidence>
<evidence type="ECO:0000256" key="1">
    <source>
        <dbReference type="SAM" id="MobiDB-lite"/>
    </source>
</evidence>